<gene>
    <name evidence="3" type="ORF">V5J35_000456</name>
</gene>
<feature type="domain" description="OTU" evidence="2">
    <location>
        <begin position="1303"/>
        <end position="1440"/>
    </location>
</feature>
<dbReference type="Proteomes" id="UP001549366">
    <property type="component" value="Unassembled WGS sequence"/>
</dbReference>
<reference evidence="3 4" key="1">
    <citation type="submission" date="2024-06" db="EMBL/GenBank/DDBJ databases">
        <title>Genomic Encyclopedia of Type Strains, Phase V (KMG-V): Genome sequencing to study the core and pangenomes of soil and plant-associated prokaryotes.</title>
        <authorList>
            <person name="Whitman W."/>
        </authorList>
    </citation>
    <scope>NUCLEOTIDE SEQUENCE [LARGE SCALE GENOMIC DNA]</scope>
    <source>
        <strain evidence="3 4">NE40</strain>
    </source>
</reference>
<dbReference type="EMBL" id="JBEWTB010000002">
    <property type="protein sequence ID" value="MET4755264.1"/>
    <property type="molecule type" value="Genomic_DNA"/>
</dbReference>
<organism evidence="3 4">
    <name type="scientific">Endozoicomonas lisbonensis</name>
    <dbReference type="NCBI Taxonomy" id="3120522"/>
    <lineage>
        <taxon>Bacteria</taxon>
        <taxon>Pseudomonadati</taxon>
        <taxon>Pseudomonadota</taxon>
        <taxon>Gammaproteobacteria</taxon>
        <taxon>Oceanospirillales</taxon>
        <taxon>Endozoicomonadaceae</taxon>
        <taxon>Endozoicomonas</taxon>
    </lineage>
</organism>
<evidence type="ECO:0000256" key="1">
    <source>
        <dbReference type="SAM" id="MobiDB-lite"/>
    </source>
</evidence>
<evidence type="ECO:0000313" key="3">
    <source>
        <dbReference type="EMBL" id="MET4755264.1"/>
    </source>
</evidence>
<dbReference type="CDD" id="cd22744">
    <property type="entry name" value="OTU"/>
    <property type="match status" value="1"/>
</dbReference>
<feature type="compositionally biased region" description="Basic residues" evidence="1">
    <location>
        <begin position="318"/>
        <end position="329"/>
    </location>
</feature>
<feature type="region of interest" description="Disordered" evidence="1">
    <location>
        <begin position="94"/>
        <end position="120"/>
    </location>
</feature>
<proteinExistence type="predicted"/>
<keyword evidence="4" id="KW-1185">Reference proteome</keyword>
<protein>
    <recommendedName>
        <fullName evidence="2">OTU domain-containing protein</fullName>
    </recommendedName>
</protein>
<feature type="compositionally biased region" description="Polar residues" evidence="1">
    <location>
        <begin position="149"/>
        <end position="165"/>
    </location>
</feature>
<comment type="caution">
    <text evidence="3">The sequence shown here is derived from an EMBL/GenBank/DDBJ whole genome shotgun (WGS) entry which is preliminary data.</text>
</comment>
<dbReference type="Gene3D" id="3.90.70.80">
    <property type="match status" value="1"/>
</dbReference>
<feature type="region of interest" description="Disordered" evidence="1">
    <location>
        <begin position="269"/>
        <end position="340"/>
    </location>
</feature>
<evidence type="ECO:0000313" key="4">
    <source>
        <dbReference type="Proteomes" id="UP001549366"/>
    </source>
</evidence>
<feature type="compositionally biased region" description="Polar residues" evidence="1">
    <location>
        <begin position="330"/>
        <end position="340"/>
    </location>
</feature>
<dbReference type="PROSITE" id="PS50802">
    <property type="entry name" value="OTU"/>
    <property type="match status" value="1"/>
</dbReference>
<name>A0ABV2SDS0_9GAMM</name>
<accession>A0ABV2SDS0</accession>
<evidence type="ECO:0000259" key="2">
    <source>
        <dbReference type="PROSITE" id="PS50802"/>
    </source>
</evidence>
<dbReference type="InterPro" id="IPR003323">
    <property type="entry name" value="OTU_dom"/>
</dbReference>
<feature type="region of interest" description="Disordered" evidence="1">
    <location>
        <begin position="142"/>
        <end position="165"/>
    </location>
</feature>
<sequence length="1508" mass="170616">MKPDSNEWERTGGCLCHHVLALLLSSSLIAVVAPVRAGEGGTPFNFLSTLQFLGNRDNEIINALFELMCRRRREEVLINSSRYHRMIVMVPRNEAVSEETPDKKKPASQFSSPSYLSPPHGSPPFLQPLSFFRQDSPAQMPLRSGVRGISQSSAPTMSAPFDQNTGTQYFGDELRLRLERLRLGSSPPESTESKTNVSQVYLEEDVFFQGMDFLSPPVSVKQEVNPLSPCLSKKRGNVHSGVKNENTKKVKKDAGSNLRFFIEKGYAGEEETDSVPGDGVKSPPFSGSMERLSSSPLGISPARLSSMKTGRLYDEKQAKKRRTRNKNRRSSQSVGQDSVDTISHSAPGWFIRPGGRQTVFDCNTVDLFNPAKFGSSYEEYARQCRFFHGSPLPSDRQADFIEVFVRAIDGTSFQTERAYIHDDLLCIVKPVNDPVMPMTFELCVRFQRYDRYSLSALARNEFIPVDNASSDDKAFDEKVDSFLRAFEAAAKFEMCNEHDELRVDVAPYGKVRVRCIGRGQCKAVFEFPELFPGLAFSWQRGHSMESALLLEGLQGASLTVYEELAMGWNQRTGTLVDTDQIKKPAHKSIDSTRMPSVYRLIPAADDLITVVEIQHRIQPEHLAQTYIRLALTHGLDHRVEIPVVYRDEAVMTVPSFYGEPVKETWSVLRTELMQYTLRDILAEIFEALISQLAQFTGTLEDFRSLRNIPVSIGVDSKLPNYYVSFYLGLDGSLRADLKNFDNEPPNLKLLNGGEPLYRGGPLYDLISRLFPESRLQEDFVDRIQKITVFRSLLKKLLASIAADYFKVQATAKVDLQWFIDLINYEAKSQEVSETPVTWSEIEQYMQKSKKSHRAFRLYVWACQMAAQLQPGRVNVPPAFIPVNHDQKEWLEGIQNKYRHVVAGLILQNRFDKLDQLLQSILNHETDSPSDIPLTSDSWLLDFLARMRMLDEWAGSRFSDYMNRLYAGHPVVSALDAMVDEFLHTSESLLRQNFKVEDSLHSSERSQQDFKDAYASYCLWARLPFLNTVEHAFFHSWWDAWRQVRLQCGTASGRKNTPPSKAAIGKTARGKGMEELFRTLNAPWKSTLEFSSFHHPQPALAQLFGLSFSRTRALIHRLLFTVQGGGAELATQWLYELQQWFDPGVVTDDNDYRLLALFSGLFLKERIHVFEFIKGQFAGIRELGMSYNENKQWVEHNHFIPPGQVDLSLFAPREQRQTYILFHNIPQKVPGQKPQKNWYSVGIHQPPSQADPDIDGIQDQDPMDVPDAQYSVDPARLNQAVAHNPVHLEEYVQNLNTLFTAASFTMIHTPGDNSCLYHAIAEVLTRKLGRPVGADEVKSRIRRFLATLKHKFQLNLGANNNQDPHVVEPYTSEELYLLNMLGPQLDLLDAEINVEGVWNDYSMIIIAANAFQTDLTFVVPYTAPVQTTEDAAPHIVQVYPAQDTQVLSMLPYESVVFFTGAPHWEAAEPHAPVGSSILEVALPEIVREHGLAAVLALLQGKSTSILPKQ</sequence>